<dbReference type="Gene3D" id="2.60.40.420">
    <property type="entry name" value="Cupredoxins - blue copper proteins"/>
    <property type="match status" value="3"/>
</dbReference>
<feature type="domain" description="Plastocyanin-like" evidence="3">
    <location>
        <begin position="80"/>
        <end position="142"/>
    </location>
</feature>
<dbReference type="InterPro" id="IPR006311">
    <property type="entry name" value="TAT_signal"/>
</dbReference>
<evidence type="ECO:0000259" key="2">
    <source>
        <dbReference type="Pfam" id="PF07731"/>
    </source>
</evidence>
<evidence type="ECO:0000259" key="3">
    <source>
        <dbReference type="Pfam" id="PF07732"/>
    </source>
</evidence>
<dbReference type="Pfam" id="PF07732">
    <property type="entry name" value="Cu-oxidase_3"/>
    <property type="match status" value="2"/>
</dbReference>
<dbReference type="InterPro" id="IPR008972">
    <property type="entry name" value="Cupredoxin"/>
</dbReference>
<evidence type="ECO:0000256" key="1">
    <source>
        <dbReference type="ARBA" id="ARBA00010609"/>
    </source>
</evidence>
<proteinExistence type="inferred from homology"/>
<dbReference type="Pfam" id="PF07731">
    <property type="entry name" value="Cu-oxidase_2"/>
    <property type="match status" value="1"/>
</dbReference>
<feature type="domain" description="Plastocyanin-like" evidence="3">
    <location>
        <begin position="165"/>
        <end position="208"/>
    </location>
</feature>
<dbReference type="EMBL" id="KP710956">
    <property type="protein sequence ID" value="AKD43531.1"/>
    <property type="molecule type" value="Genomic_DNA"/>
</dbReference>
<comment type="similarity">
    <text evidence="1">Belongs to the multicopper oxidase family.</text>
</comment>
<reference evidence="4" key="2">
    <citation type="submission" date="2015-04" db="EMBL/GenBank/DDBJ databases">
        <title>Identification and manipulation of the dutomycin biosynthetic gene cluster.</title>
        <authorList>
            <person name="Zhang Q."/>
            <person name="Skidmore C."/>
            <person name="Rasmussen M."/>
            <person name="Chang C.-W.T."/>
        </authorList>
    </citation>
    <scope>NUCLEOTIDE SEQUENCE</scope>
    <source>
        <strain evidence="4">NRRL B-5482</strain>
    </source>
</reference>
<dbReference type="InterPro" id="IPR045087">
    <property type="entry name" value="Cu-oxidase_fam"/>
</dbReference>
<reference evidence="4" key="1">
    <citation type="submission" date="2015-01" db="EMBL/GenBank/DDBJ databases">
        <authorList>
            <person name="Wang S."/>
            <person name="Zhang S."/>
            <person name="Shao L."/>
            <person name="Yu D."/>
            <person name="Zhan J."/>
        </authorList>
    </citation>
    <scope>NUCLEOTIDE SEQUENCE</scope>
    <source>
        <strain evidence="4">NRRL B-5482</strain>
    </source>
</reference>
<dbReference type="InterPro" id="IPR011707">
    <property type="entry name" value="Cu-oxidase-like_N"/>
</dbReference>
<dbReference type="SUPFAM" id="SSF49503">
    <property type="entry name" value="Cupredoxins"/>
    <property type="match status" value="3"/>
</dbReference>
<dbReference type="PANTHER" id="PTHR48267">
    <property type="entry name" value="CUPREDOXIN SUPERFAMILY PROTEIN"/>
    <property type="match status" value="1"/>
</dbReference>
<dbReference type="GO" id="GO:0005507">
    <property type="term" value="F:copper ion binding"/>
    <property type="evidence" value="ECO:0007669"/>
    <property type="project" value="InterPro"/>
</dbReference>
<dbReference type="InterPro" id="IPR011706">
    <property type="entry name" value="Cu-oxidase_C"/>
</dbReference>
<evidence type="ECO:0000313" key="4">
    <source>
        <dbReference type="EMBL" id="AKD43531.1"/>
    </source>
</evidence>
<dbReference type="AlphaFoldDB" id="A0A0F6QDN0"/>
<name>A0A0F6QDN0_9ACTN</name>
<feature type="domain" description="Plastocyanin-like" evidence="2">
    <location>
        <begin position="410"/>
        <end position="518"/>
    </location>
</feature>
<dbReference type="GO" id="GO:0016491">
    <property type="term" value="F:oxidoreductase activity"/>
    <property type="evidence" value="ECO:0007669"/>
    <property type="project" value="InterPro"/>
</dbReference>
<dbReference type="PANTHER" id="PTHR48267:SF1">
    <property type="entry name" value="BILIRUBIN OXIDASE"/>
    <property type="match status" value="1"/>
</dbReference>
<accession>A0A0F6QDN0</accession>
<organism evidence="4">
    <name type="scientific">Streptomyces minoensis</name>
    <dbReference type="NCBI Taxonomy" id="67329"/>
    <lineage>
        <taxon>Bacteria</taxon>
        <taxon>Bacillati</taxon>
        <taxon>Actinomycetota</taxon>
        <taxon>Actinomycetes</taxon>
        <taxon>Kitasatosporales</taxon>
        <taxon>Streptomycetaceae</taxon>
        <taxon>Streptomyces</taxon>
    </lineage>
</organism>
<dbReference type="PROSITE" id="PS51318">
    <property type="entry name" value="TAT"/>
    <property type="match status" value="1"/>
</dbReference>
<protein>
    <submittedName>
        <fullName evidence="4">Copper oxidase</fullName>
    </submittedName>
</protein>
<sequence>MSGRVSRRSLLLGTGAAALTIGGSAVLAFGFRGTTSTGTLLRSQVPLPEAFRKPLTVPPVLKPTSSAGATDTYEITQREATAEIIDGLRTPIWGYDGIFPGPTLVTRRGRRTVVSHRNELPVPTVVHLHGGRNAQRHDGYPTDQILPTSGAHMSAHHGGGDLSHGARTYEYDTDQRAATLWYHDHRMDFTGPSVWRGLAGLHLITDDEERSLPLPDGDRDLPLVIMDRSFAADGSLRYPSVDKDLDKTPGVTSGYEAGVLGDVVLVNGTPWPYKEVDAVRHRLRLLNASNARRYRLRLDPAPDGVHEPFVQVASDGGLLARPLTHPYLDLASAERQEVVVDFSRYRVGQKVRLVNDFGEGSTRQVMEFRIARKAKDDSHVPRRLSVIEPLDPGRAVRERDMVFQSKSIGDHHGWTINGEPFSVDHVHAAPRLGDIEIWNLYADFHHPVHLHLVHFQVLNRGTKEPGRFDHGWKDTLDLRPAEQARIIARFDGHRGKYVFHCHNLEHEDMMMMGNFEVR</sequence>